<dbReference type="InterPro" id="IPR015881">
    <property type="entry name" value="ARHD_Rieske_2Fe_2S"/>
</dbReference>
<evidence type="ECO:0000256" key="2">
    <source>
        <dbReference type="ARBA" id="ARBA00022723"/>
    </source>
</evidence>
<evidence type="ECO:0000256" key="3">
    <source>
        <dbReference type="ARBA" id="ARBA00023002"/>
    </source>
</evidence>
<dbReference type="InterPro" id="IPR036922">
    <property type="entry name" value="Rieske_2Fe-2S_sf"/>
</dbReference>
<dbReference type="Pfam" id="PF19112">
    <property type="entry name" value="VanA_C"/>
    <property type="match status" value="1"/>
</dbReference>
<dbReference type="AlphaFoldDB" id="A0A9D2RG48"/>
<reference evidence="7" key="2">
    <citation type="submission" date="2021-04" db="EMBL/GenBank/DDBJ databases">
        <authorList>
            <person name="Gilroy R."/>
        </authorList>
    </citation>
    <scope>NUCLEOTIDE SEQUENCE</scope>
    <source>
        <strain evidence="7">9264</strain>
    </source>
</reference>
<accession>A0A9D2RG48</accession>
<keyword evidence="4" id="KW-0408">Iron</keyword>
<dbReference type="PROSITE" id="PS00570">
    <property type="entry name" value="RING_HYDROXYL_ALPHA"/>
    <property type="match status" value="1"/>
</dbReference>
<name>A0A9D2RG48_9BURK</name>
<dbReference type="GO" id="GO:0005506">
    <property type="term" value="F:iron ion binding"/>
    <property type="evidence" value="ECO:0007669"/>
    <property type="project" value="InterPro"/>
</dbReference>
<evidence type="ECO:0000259" key="6">
    <source>
        <dbReference type="PROSITE" id="PS51296"/>
    </source>
</evidence>
<dbReference type="Proteomes" id="UP000823889">
    <property type="component" value="Unassembled WGS sequence"/>
</dbReference>
<evidence type="ECO:0000256" key="4">
    <source>
        <dbReference type="ARBA" id="ARBA00023004"/>
    </source>
</evidence>
<reference evidence="7" key="1">
    <citation type="journal article" date="2021" name="PeerJ">
        <title>Extensive microbial diversity within the chicken gut microbiome revealed by metagenomics and culture.</title>
        <authorList>
            <person name="Gilroy R."/>
            <person name="Ravi A."/>
            <person name="Getino M."/>
            <person name="Pursley I."/>
            <person name="Horton D.L."/>
            <person name="Alikhan N.F."/>
            <person name="Baker D."/>
            <person name="Gharbi K."/>
            <person name="Hall N."/>
            <person name="Watson M."/>
            <person name="Adriaenssens E.M."/>
            <person name="Foster-Nyarko E."/>
            <person name="Jarju S."/>
            <person name="Secka A."/>
            <person name="Antonio M."/>
            <person name="Oren A."/>
            <person name="Chaudhuri R.R."/>
            <person name="La Ragione R."/>
            <person name="Hildebrand F."/>
            <person name="Pallen M.J."/>
        </authorList>
    </citation>
    <scope>NUCLEOTIDE SEQUENCE</scope>
    <source>
        <strain evidence="7">9264</strain>
    </source>
</reference>
<dbReference type="InterPro" id="IPR050584">
    <property type="entry name" value="Cholesterol_7-desaturase"/>
</dbReference>
<dbReference type="GO" id="GO:0051537">
    <property type="term" value="F:2 iron, 2 sulfur cluster binding"/>
    <property type="evidence" value="ECO:0007669"/>
    <property type="project" value="UniProtKB-KW"/>
</dbReference>
<keyword evidence="2" id="KW-0479">Metal-binding</keyword>
<dbReference type="CDD" id="cd08878">
    <property type="entry name" value="RHO_alpha_C_DMO-like"/>
    <property type="match status" value="1"/>
</dbReference>
<evidence type="ECO:0000256" key="5">
    <source>
        <dbReference type="ARBA" id="ARBA00023014"/>
    </source>
</evidence>
<comment type="caution">
    <text evidence="7">The sequence shown here is derived from an EMBL/GenBank/DDBJ whole genome shotgun (WGS) entry which is preliminary data.</text>
</comment>
<dbReference type="InterPro" id="IPR017941">
    <property type="entry name" value="Rieske_2Fe-2S"/>
</dbReference>
<protein>
    <submittedName>
        <fullName evidence="7">Aromatic ring-hydroxylating dioxygenase subunit alpha</fullName>
    </submittedName>
</protein>
<dbReference type="PROSITE" id="PS51296">
    <property type="entry name" value="RIESKE"/>
    <property type="match status" value="1"/>
</dbReference>
<gene>
    <name evidence="7" type="ORF">H9906_01945</name>
</gene>
<evidence type="ECO:0000313" key="8">
    <source>
        <dbReference type="Proteomes" id="UP000823889"/>
    </source>
</evidence>
<evidence type="ECO:0000256" key="1">
    <source>
        <dbReference type="ARBA" id="ARBA00022714"/>
    </source>
</evidence>
<dbReference type="Gene3D" id="3.90.380.10">
    <property type="entry name" value="Naphthalene 1,2-dioxygenase Alpha Subunit, Chain A, domain 1"/>
    <property type="match status" value="1"/>
</dbReference>
<dbReference type="SUPFAM" id="SSF50022">
    <property type="entry name" value="ISP domain"/>
    <property type="match status" value="1"/>
</dbReference>
<sequence length="347" mass="38849">MFLKNAWYVGALSAEVGRELLAVKMLNENLVLYRKQDGTPVALEDSCPHRRLPLSMGRLIEDDVECGYHGLKFDCSGACSKAPGMARAPTSAVVRAYPCQERYGMVWVWMGEPGLAATQPLIDIPEWDNPAWGVNQGDAMEIACNYLYITDNLLDPSHVSWVHQTSFGSDDLIGQPLKVNLGDEGVMVYRWLHDIEVAPFYKKFVKFSGRCDRKQQYEVRFPSLAVIRAVFTPAGTGGEEAELHPDVFLMDSYNLLTPIDEKNTRYFWFQLRNFSPNDEAVSQIFNEDVRFAFSEDKAVLEAVQIGMDARPAALDLPADAGALRFRRRLQQKIEAEATAAATEPVSG</sequence>
<evidence type="ECO:0000313" key="7">
    <source>
        <dbReference type="EMBL" id="HJD43777.1"/>
    </source>
</evidence>
<dbReference type="InterPro" id="IPR044043">
    <property type="entry name" value="VanA_C_cat"/>
</dbReference>
<dbReference type="EMBL" id="DWUQ01000039">
    <property type="protein sequence ID" value="HJD43777.1"/>
    <property type="molecule type" value="Genomic_DNA"/>
</dbReference>
<organism evidence="7 8">
    <name type="scientific">Candidatus Paenalcaligenes intestinipullorum</name>
    <dbReference type="NCBI Taxonomy" id="2838718"/>
    <lineage>
        <taxon>Bacteria</taxon>
        <taxon>Pseudomonadati</taxon>
        <taxon>Pseudomonadota</taxon>
        <taxon>Betaproteobacteria</taxon>
        <taxon>Burkholderiales</taxon>
        <taxon>Alcaligenaceae</taxon>
        <taxon>Paenalcaligenes</taxon>
    </lineage>
</organism>
<dbReference type="SUPFAM" id="SSF55961">
    <property type="entry name" value="Bet v1-like"/>
    <property type="match status" value="1"/>
</dbReference>
<dbReference type="GO" id="GO:0051213">
    <property type="term" value="F:dioxygenase activity"/>
    <property type="evidence" value="ECO:0007669"/>
    <property type="project" value="UniProtKB-KW"/>
</dbReference>
<keyword evidence="1" id="KW-0001">2Fe-2S</keyword>
<proteinExistence type="predicted"/>
<dbReference type="Gene3D" id="2.102.10.10">
    <property type="entry name" value="Rieske [2Fe-2S] iron-sulphur domain"/>
    <property type="match status" value="1"/>
</dbReference>
<keyword evidence="3" id="KW-0560">Oxidoreductase</keyword>
<keyword evidence="5" id="KW-0411">Iron-sulfur</keyword>
<dbReference type="PANTHER" id="PTHR21266">
    <property type="entry name" value="IRON-SULFUR DOMAIN CONTAINING PROTEIN"/>
    <property type="match status" value="1"/>
</dbReference>
<keyword evidence="7" id="KW-0223">Dioxygenase</keyword>
<dbReference type="PANTHER" id="PTHR21266:SF60">
    <property type="entry name" value="3-KETOSTEROID-9-ALPHA-MONOOXYGENASE, OXYGENASE COMPONENT"/>
    <property type="match status" value="1"/>
</dbReference>
<feature type="domain" description="Rieske" evidence="6">
    <location>
        <begin position="7"/>
        <end position="108"/>
    </location>
</feature>
<dbReference type="Pfam" id="PF00355">
    <property type="entry name" value="Rieske"/>
    <property type="match status" value="1"/>
</dbReference>